<feature type="domain" description="F-BAR" evidence="13">
    <location>
        <begin position="8"/>
        <end position="279"/>
    </location>
</feature>
<dbReference type="GO" id="GO:1902905">
    <property type="term" value="P:positive regulation of supramolecular fiber organization"/>
    <property type="evidence" value="ECO:0007669"/>
    <property type="project" value="UniProtKB-ARBA"/>
</dbReference>
<dbReference type="InterPro" id="IPR027267">
    <property type="entry name" value="AH/BAR_dom_sf"/>
</dbReference>
<dbReference type="GO" id="GO:0042995">
    <property type="term" value="C:cell projection"/>
    <property type="evidence" value="ECO:0007669"/>
    <property type="project" value="UniProtKB-SubCell"/>
</dbReference>
<evidence type="ECO:0000256" key="6">
    <source>
        <dbReference type="ARBA" id="ARBA00023121"/>
    </source>
</evidence>
<proteinExistence type="predicted"/>
<dbReference type="Proteomes" id="UP000316079">
    <property type="component" value="Unassembled WGS sequence"/>
</dbReference>
<feature type="compositionally biased region" description="Polar residues" evidence="11">
    <location>
        <begin position="527"/>
        <end position="543"/>
    </location>
</feature>
<evidence type="ECO:0000256" key="8">
    <source>
        <dbReference type="PROSITE-ProRule" id="PRU00192"/>
    </source>
</evidence>
<keyword evidence="5 9" id="KW-0175">Coiled coil</keyword>
<evidence type="ECO:0000256" key="7">
    <source>
        <dbReference type="ARBA" id="ARBA00023273"/>
    </source>
</evidence>
<dbReference type="Gene3D" id="1.20.1270.60">
    <property type="entry name" value="Arfaptin homology (AH) domain/BAR domain"/>
    <property type="match status" value="1"/>
</dbReference>
<dbReference type="PROSITE" id="PS51741">
    <property type="entry name" value="F_BAR"/>
    <property type="match status" value="1"/>
</dbReference>
<dbReference type="GO" id="GO:0007274">
    <property type="term" value="P:neuromuscular synaptic transmission"/>
    <property type="evidence" value="ECO:0007669"/>
    <property type="project" value="TreeGrafter"/>
</dbReference>
<dbReference type="InterPro" id="IPR001060">
    <property type="entry name" value="FCH_dom"/>
</dbReference>
<evidence type="ECO:0000256" key="4">
    <source>
        <dbReference type="ARBA" id="ARBA00022737"/>
    </source>
</evidence>
<dbReference type="PANTHER" id="PTHR15735">
    <property type="entry name" value="FCH AND DOUBLE SH3 DOMAINS PROTEIN"/>
    <property type="match status" value="1"/>
</dbReference>
<evidence type="ECO:0000256" key="9">
    <source>
        <dbReference type="PROSITE-ProRule" id="PRU01077"/>
    </source>
</evidence>
<feature type="domain" description="SH3" evidence="12">
    <location>
        <begin position="457"/>
        <end position="518"/>
    </location>
</feature>
<feature type="compositionally biased region" description="Basic and acidic residues" evidence="11">
    <location>
        <begin position="728"/>
        <end position="738"/>
    </location>
</feature>
<gene>
    <name evidence="14" type="ORF">DNTS_002520</name>
</gene>
<feature type="region of interest" description="Disordered" evidence="11">
    <location>
        <begin position="427"/>
        <end position="456"/>
    </location>
</feature>
<dbReference type="Gene3D" id="2.30.30.40">
    <property type="entry name" value="SH3 Domains"/>
    <property type="match status" value="2"/>
</dbReference>
<evidence type="ECO:0000256" key="10">
    <source>
        <dbReference type="SAM" id="Coils"/>
    </source>
</evidence>
<feature type="domain" description="SH3" evidence="12">
    <location>
        <begin position="562"/>
        <end position="624"/>
    </location>
</feature>
<dbReference type="SMART" id="SM00055">
    <property type="entry name" value="FCH"/>
    <property type="match status" value="1"/>
</dbReference>
<dbReference type="InterPro" id="IPR035460">
    <property type="entry name" value="FCHSD_SH3_1"/>
</dbReference>
<dbReference type="FunFam" id="2.30.30.40:FF:000060">
    <property type="entry name" value="FCH and double SH3 domains protein 2"/>
    <property type="match status" value="1"/>
</dbReference>
<evidence type="ECO:0000259" key="12">
    <source>
        <dbReference type="PROSITE" id="PS50002"/>
    </source>
</evidence>
<dbReference type="Pfam" id="PF00018">
    <property type="entry name" value="SH3_1"/>
    <property type="match status" value="1"/>
</dbReference>
<organism evidence="14 15">
    <name type="scientific">Danionella cerebrum</name>
    <dbReference type="NCBI Taxonomy" id="2873325"/>
    <lineage>
        <taxon>Eukaryota</taxon>
        <taxon>Metazoa</taxon>
        <taxon>Chordata</taxon>
        <taxon>Craniata</taxon>
        <taxon>Vertebrata</taxon>
        <taxon>Euteleostomi</taxon>
        <taxon>Actinopterygii</taxon>
        <taxon>Neopterygii</taxon>
        <taxon>Teleostei</taxon>
        <taxon>Ostariophysi</taxon>
        <taxon>Cypriniformes</taxon>
        <taxon>Danionidae</taxon>
        <taxon>Danioninae</taxon>
        <taxon>Danionella</taxon>
    </lineage>
</organism>
<dbReference type="FunFam" id="2.30.30.40:FF:000033">
    <property type="entry name" value="FCH and double SH3 domains protein 2"/>
    <property type="match status" value="1"/>
</dbReference>
<dbReference type="Pfam" id="PF00611">
    <property type="entry name" value="FCH"/>
    <property type="match status" value="1"/>
</dbReference>
<evidence type="ECO:0000313" key="14">
    <source>
        <dbReference type="EMBL" id="TRY83849.1"/>
    </source>
</evidence>
<feature type="compositionally biased region" description="Acidic residues" evidence="11">
    <location>
        <begin position="434"/>
        <end position="445"/>
    </location>
</feature>
<evidence type="ECO:0000256" key="3">
    <source>
        <dbReference type="ARBA" id="ARBA00022553"/>
    </source>
</evidence>
<dbReference type="InterPro" id="IPR036028">
    <property type="entry name" value="SH3-like_dom_sf"/>
</dbReference>
<dbReference type="PANTHER" id="PTHR15735:SF11">
    <property type="entry name" value="F-BAR AND DOUBLE SH3 DOMAINS PROTEIN 2"/>
    <property type="match status" value="1"/>
</dbReference>
<reference evidence="14 15" key="1">
    <citation type="journal article" date="2019" name="Sci. Data">
        <title>Hybrid genome assembly and annotation of Danionella translucida.</title>
        <authorList>
            <person name="Kadobianskyi M."/>
            <person name="Schulze L."/>
            <person name="Schuelke M."/>
            <person name="Judkewitz B."/>
        </authorList>
    </citation>
    <scope>NUCLEOTIDE SEQUENCE [LARGE SCALE GENOMIC DNA]</scope>
    <source>
        <strain evidence="14 15">Bolton</strain>
    </source>
</reference>
<comment type="subcellular location">
    <subcellularLocation>
        <location evidence="1">Cell projection</location>
    </subcellularLocation>
</comment>
<evidence type="ECO:0000256" key="5">
    <source>
        <dbReference type="ARBA" id="ARBA00023054"/>
    </source>
</evidence>
<dbReference type="Pfam" id="PF14604">
    <property type="entry name" value="SH3_9"/>
    <property type="match status" value="1"/>
</dbReference>
<keyword evidence="4" id="KW-0677">Repeat</keyword>
<dbReference type="GO" id="GO:0030833">
    <property type="term" value="P:regulation of actin filament polymerization"/>
    <property type="evidence" value="ECO:0007669"/>
    <property type="project" value="TreeGrafter"/>
</dbReference>
<dbReference type="InterPro" id="IPR031160">
    <property type="entry name" value="F_BAR_dom"/>
</dbReference>
<evidence type="ECO:0000313" key="15">
    <source>
        <dbReference type="Proteomes" id="UP000316079"/>
    </source>
</evidence>
<dbReference type="AlphaFoldDB" id="A0A553Q1N8"/>
<evidence type="ECO:0000256" key="1">
    <source>
        <dbReference type="ARBA" id="ARBA00004316"/>
    </source>
</evidence>
<feature type="compositionally biased region" description="Polar residues" evidence="11">
    <location>
        <begin position="662"/>
        <end position="680"/>
    </location>
</feature>
<evidence type="ECO:0000256" key="2">
    <source>
        <dbReference type="ARBA" id="ARBA00022443"/>
    </source>
</evidence>
<dbReference type="InterPro" id="IPR001452">
    <property type="entry name" value="SH3_domain"/>
</dbReference>
<dbReference type="CDD" id="cd11761">
    <property type="entry name" value="SH3_FCHSD_1"/>
    <property type="match status" value="1"/>
</dbReference>
<dbReference type="OrthoDB" id="10065861at2759"/>
<dbReference type="SMART" id="SM00326">
    <property type="entry name" value="SH3"/>
    <property type="match status" value="2"/>
</dbReference>
<dbReference type="GO" id="GO:0008289">
    <property type="term" value="F:lipid binding"/>
    <property type="evidence" value="ECO:0007669"/>
    <property type="project" value="UniProtKB-KW"/>
</dbReference>
<keyword evidence="15" id="KW-1185">Reference proteome</keyword>
<feature type="region of interest" description="Disordered" evidence="11">
    <location>
        <begin position="527"/>
        <end position="547"/>
    </location>
</feature>
<dbReference type="SUPFAM" id="SSF103657">
    <property type="entry name" value="BAR/IMD domain-like"/>
    <property type="match status" value="1"/>
</dbReference>
<dbReference type="STRING" id="623744.A0A553Q1N8"/>
<dbReference type="GO" id="GO:0051495">
    <property type="term" value="P:positive regulation of cytoskeleton organization"/>
    <property type="evidence" value="ECO:0007669"/>
    <property type="project" value="UniProtKB-ARBA"/>
</dbReference>
<feature type="coiled-coil region" evidence="10">
    <location>
        <begin position="128"/>
        <end position="207"/>
    </location>
</feature>
<keyword evidence="7" id="KW-0966">Cell projection</keyword>
<evidence type="ECO:0000259" key="13">
    <source>
        <dbReference type="PROSITE" id="PS51741"/>
    </source>
</evidence>
<dbReference type="SUPFAM" id="SSF50044">
    <property type="entry name" value="SH3-domain"/>
    <property type="match status" value="2"/>
</dbReference>
<dbReference type="PROSITE" id="PS50002">
    <property type="entry name" value="SH3"/>
    <property type="match status" value="2"/>
</dbReference>
<keyword evidence="3" id="KW-0597">Phosphoprotein</keyword>
<keyword evidence="2 8" id="KW-0728">SH3 domain</keyword>
<dbReference type="GO" id="GO:0031594">
    <property type="term" value="C:neuromuscular junction"/>
    <property type="evidence" value="ECO:0007669"/>
    <property type="project" value="TreeGrafter"/>
</dbReference>
<keyword evidence="6" id="KW-0446">Lipid-binding</keyword>
<comment type="caution">
    <text evidence="14">The sequence shown here is derived from an EMBL/GenBank/DDBJ whole genome shotgun (WGS) entry which is preliminary data.</text>
</comment>
<dbReference type="EMBL" id="SRMA01026448">
    <property type="protein sequence ID" value="TRY83849.1"/>
    <property type="molecule type" value="Genomic_DNA"/>
</dbReference>
<protein>
    <recommendedName>
        <fullName evidence="16">SH3 domain-containing protein</fullName>
    </recommendedName>
</protein>
<sequence>MQPPPRKVKVTQEVKHLHTEQLNRLLLKHQTDLDFLEDLRTYSQKKALIEKDYSQALHKLASQYVKREWTAEESRDARNIWAVWKSYLEGIMKVSQCRINACETYKSQIADPVKTFRAQKDLQLKKCCDQLARAQADLQGTIRDLEKSRKTYQEAEQTAQTISEKAEMEARSKLSLFQSRSSLKRASVKLKAKRNEWKSKATQARNEYLLTLLATNTHQERYYQTDLSSCIRALDGGFYDHAQSFLMSLCQTELETSQNIQDTFQGLLETSSEATQDLHQQIFIQENPVFEEAAAFQFQPCENDLVREVLKESGTAEEHSLNKEARKWATRLAREHKNIILSQRNLSDYEGLHQQDQNNNELEIKMDDAKECIRKSETVKLKAEARLALLRDVGVSVDVWMKSAMNQVMEELENEKWATLGTQDSTCSHGVDFDKEDDEYSEPLDDSSSSPSSTHRIYPLTCSVQYSYQASQPDELTIQEQEVVELIDDGDMEDWVKARNRAGQVGYVPEKYLELPSSNSMLRMLQSLSSPDAQSHTSSTSAEQEPEIEMLTQSLTPNSHRSDVDLARALYAYEAQTEDELSFPEGAVLCILSKQNQEDDGFWKGEFNGATGVFPAVLVEDLCRPECARKVQSMNIQQESLSDVEHPSAVFQGCLESISVSSVTGEPPINGSQTPETTKISSHKDRRGRTHSNSPISPGEGVSCRSGFFRPVRVAPPPPKQQAQGQVQKREEVEITLV</sequence>
<evidence type="ECO:0000256" key="11">
    <source>
        <dbReference type="SAM" id="MobiDB-lite"/>
    </source>
</evidence>
<evidence type="ECO:0008006" key="16">
    <source>
        <dbReference type="Google" id="ProtNLM"/>
    </source>
</evidence>
<name>A0A553Q1N8_9TELE</name>
<accession>A0A553Q1N8</accession>
<dbReference type="GO" id="GO:0055037">
    <property type="term" value="C:recycling endosome"/>
    <property type="evidence" value="ECO:0007669"/>
    <property type="project" value="TreeGrafter"/>
</dbReference>
<feature type="region of interest" description="Disordered" evidence="11">
    <location>
        <begin position="662"/>
        <end position="738"/>
    </location>
</feature>